<keyword evidence="5 7" id="KW-1133">Transmembrane helix</keyword>
<evidence type="ECO:0000256" key="2">
    <source>
        <dbReference type="ARBA" id="ARBA00022448"/>
    </source>
</evidence>
<feature type="domain" description="ABC transmembrane type-1" evidence="8">
    <location>
        <begin position="86"/>
        <end position="275"/>
    </location>
</feature>
<keyword evidence="2 7" id="KW-0813">Transport</keyword>
<evidence type="ECO:0000259" key="8">
    <source>
        <dbReference type="PROSITE" id="PS50928"/>
    </source>
</evidence>
<dbReference type="SUPFAM" id="SSF161098">
    <property type="entry name" value="MetI-like"/>
    <property type="match status" value="1"/>
</dbReference>
<evidence type="ECO:0000256" key="1">
    <source>
        <dbReference type="ARBA" id="ARBA00004651"/>
    </source>
</evidence>
<organism evidence="9 10">
    <name type="scientific">Oricola thermophila</name>
    <dbReference type="NCBI Taxonomy" id="2742145"/>
    <lineage>
        <taxon>Bacteria</taxon>
        <taxon>Pseudomonadati</taxon>
        <taxon>Pseudomonadota</taxon>
        <taxon>Alphaproteobacteria</taxon>
        <taxon>Hyphomicrobiales</taxon>
        <taxon>Ahrensiaceae</taxon>
        <taxon>Oricola</taxon>
    </lineage>
</organism>
<keyword evidence="10" id="KW-1185">Reference proteome</keyword>
<dbReference type="KEGG" id="orm:HTY61_02495"/>
<reference evidence="9 10" key="1">
    <citation type="submission" date="2020-06" db="EMBL/GenBank/DDBJ databases">
        <title>Oricola thermophila sp. nov. isolated from a tidal sediments.</title>
        <authorList>
            <person name="Kwon K.K."/>
            <person name="Yang S.-H."/>
            <person name="Park M.-J."/>
        </authorList>
    </citation>
    <scope>NUCLEOTIDE SEQUENCE [LARGE SCALE GENOMIC DNA]</scope>
    <source>
        <strain evidence="9 10">MEBiC13590</strain>
    </source>
</reference>
<dbReference type="AlphaFoldDB" id="A0A6N1VA61"/>
<evidence type="ECO:0000256" key="3">
    <source>
        <dbReference type="ARBA" id="ARBA00022475"/>
    </source>
</evidence>
<dbReference type="PANTHER" id="PTHR43386">
    <property type="entry name" value="OLIGOPEPTIDE TRANSPORT SYSTEM PERMEASE PROTEIN APPC"/>
    <property type="match status" value="1"/>
</dbReference>
<feature type="transmembrane region" description="Helical" evidence="7">
    <location>
        <begin position="26"/>
        <end position="46"/>
    </location>
</feature>
<feature type="transmembrane region" description="Helical" evidence="7">
    <location>
        <begin position="251"/>
        <end position="274"/>
    </location>
</feature>
<dbReference type="CDD" id="cd06261">
    <property type="entry name" value="TM_PBP2"/>
    <property type="match status" value="1"/>
</dbReference>
<keyword evidence="3" id="KW-1003">Cell membrane</keyword>
<dbReference type="EMBL" id="CP054836">
    <property type="protein sequence ID" value="QKV17413.1"/>
    <property type="molecule type" value="Genomic_DNA"/>
</dbReference>
<evidence type="ECO:0000313" key="9">
    <source>
        <dbReference type="EMBL" id="QKV17413.1"/>
    </source>
</evidence>
<accession>A0A6N1VA61</accession>
<dbReference type="PANTHER" id="PTHR43386:SF25">
    <property type="entry name" value="PEPTIDE ABC TRANSPORTER PERMEASE PROTEIN"/>
    <property type="match status" value="1"/>
</dbReference>
<name>A0A6N1VA61_9HYPH</name>
<dbReference type="Pfam" id="PF00528">
    <property type="entry name" value="BPD_transp_1"/>
    <property type="match status" value="1"/>
</dbReference>
<dbReference type="InterPro" id="IPR035906">
    <property type="entry name" value="MetI-like_sf"/>
</dbReference>
<dbReference type="GO" id="GO:0005886">
    <property type="term" value="C:plasma membrane"/>
    <property type="evidence" value="ECO:0007669"/>
    <property type="project" value="UniProtKB-SubCell"/>
</dbReference>
<evidence type="ECO:0000256" key="6">
    <source>
        <dbReference type="ARBA" id="ARBA00023136"/>
    </source>
</evidence>
<dbReference type="Proteomes" id="UP000509367">
    <property type="component" value="Chromosome"/>
</dbReference>
<evidence type="ECO:0000256" key="4">
    <source>
        <dbReference type="ARBA" id="ARBA00022692"/>
    </source>
</evidence>
<dbReference type="InterPro" id="IPR000515">
    <property type="entry name" value="MetI-like"/>
</dbReference>
<comment type="subcellular location">
    <subcellularLocation>
        <location evidence="1 7">Cell membrane</location>
        <topology evidence="1 7">Multi-pass membrane protein</topology>
    </subcellularLocation>
</comment>
<feature type="transmembrane region" description="Helical" evidence="7">
    <location>
        <begin position="90"/>
        <end position="113"/>
    </location>
</feature>
<comment type="similarity">
    <text evidence="7">Belongs to the binding-protein-dependent transport system permease family.</text>
</comment>
<keyword evidence="4 7" id="KW-0812">Transmembrane</keyword>
<feature type="transmembrane region" description="Helical" evidence="7">
    <location>
        <begin position="150"/>
        <end position="168"/>
    </location>
</feature>
<keyword evidence="6 7" id="KW-0472">Membrane</keyword>
<dbReference type="InterPro" id="IPR050366">
    <property type="entry name" value="BP-dependent_transpt_permease"/>
</dbReference>
<dbReference type="RefSeq" id="WP_175275310.1">
    <property type="nucleotide sequence ID" value="NZ_CP054836.1"/>
</dbReference>
<sequence>METELIATEHEDWRHFARKALSNRSFLAGAMITAFVVAVALASFVWTPYDVTKLAISDRLQPPNAAHWLGTDHFGRDILSMIMVGSRNSIAVAFVAVGIGMAVGVPLGCWAAAKRGIADEILMRMSDIVFAFPALLSAVMITAIFGPGAINAIIAIGIFNIPVFARVARGGALALWPREFILAARASGKRAVLITTQHIMPNIANLLLVQGTIQFSLGILAEAGLSYVGLGTQPPAPSWGRMLFEAQTMMAIAPHMAIVPGLAIIVTVLGLNLLGDGLRDVLDPRLRRQR</sequence>
<dbReference type="Gene3D" id="1.10.3720.10">
    <property type="entry name" value="MetI-like"/>
    <property type="match status" value="1"/>
</dbReference>
<protein>
    <submittedName>
        <fullName evidence="9">ABC transporter permease</fullName>
    </submittedName>
</protein>
<proteinExistence type="inferred from homology"/>
<evidence type="ECO:0000256" key="7">
    <source>
        <dbReference type="RuleBase" id="RU363032"/>
    </source>
</evidence>
<dbReference type="PROSITE" id="PS50928">
    <property type="entry name" value="ABC_TM1"/>
    <property type="match status" value="1"/>
</dbReference>
<feature type="transmembrane region" description="Helical" evidence="7">
    <location>
        <begin position="125"/>
        <end position="144"/>
    </location>
</feature>
<evidence type="ECO:0000256" key="5">
    <source>
        <dbReference type="ARBA" id="ARBA00022989"/>
    </source>
</evidence>
<gene>
    <name evidence="9" type="ORF">HTY61_02495</name>
</gene>
<evidence type="ECO:0000313" key="10">
    <source>
        <dbReference type="Proteomes" id="UP000509367"/>
    </source>
</evidence>
<dbReference type="GO" id="GO:0055085">
    <property type="term" value="P:transmembrane transport"/>
    <property type="evidence" value="ECO:0007669"/>
    <property type="project" value="InterPro"/>
</dbReference>